<evidence type="ECO:0000313" key="2">
    <source>
        <dbReference type="EMBL" id="TVY85131.1"/>
    </source>
</evidence>
<evidence type="ECO:0000259" key="1">
    <source>
        <dbReference type="PROSITE" id="PS51186"/>
    </source>
</evidence>
<name>A0A8T9CI55_9HELO</name>
<reference evidence="2 3" key="1">
    <citation type="submission" date="2018-05" db="EMBL/GenBank/DDBJ databases">
        <title>Genome sequencing and assembly of the regulated plant pathogen Lachnellula willkommii and related sister species for the development of diagnostic species identification markers.</title>
        <authorList>
            <person name="Giroux E."/>
            <person name="Bilodeau G."/>
        </authorList>
    </citation>
    <scope>NUCLEOTIDE SEQUENCE [LARGE SCALE GENOMIC DNA]</scope>
    <source>
        <strain evidence="2 3">CBS 268.59</strain>
    </source>
</reference>
<dbReference type="Proteomes" id="UP000469558">
    <property type="component" value="Unassembled WGS sequence"/>
</dbReference>
<evidence type="ECO:0000313" key="3">
    <source>
        <dbReference type="Proteomes" id="UP000469558"/>
    </source>
</evidence>
<dbReference type="GO" id="GO:0016747">
    <property type="term" value="F:acyltransferase activity, transferring groups other than amino-acyl groups"/>
    <property type="evidence" value="ECO:0007669"/>
    <property type="project" value="InterPro"/>
</dbReference>
<dbReference type="PROSITE" id="PS51186">
    <property type="entry name" value="GNAT"/>
    <property type="match status" value="1"/>
</dbReference>
<comment type="caution">
    <text evidence="2">The sequence shown here is derived from an EMBL/GenBank/DDBJ whole genome shotgun (WGS) entry which is preliminary data.</text>
</comment>
<feature type="domain" description="N-acetyltransferase" evidence="1">
    <location>
        <begin position="23"/>
        <end position="197"/>
    </location>
</feature>
<dbReference type="InterPro" id="IPR016181">
    <property type="entry name" value="Acyl_CoA_acyltransferase"/>
</dbReference>
<gene>
    <name evidence="2" type="ORF">LSUE1_G000422</name>
</gene>
<dbReference type="InterPro" id="IPR000182">
    <property type="entry name" value="GNAT_dom"/>
</dbReference>
<accession>A0A8T9CI55</accession>
<keyword evidence="3" id="KW-1185">Reference proteome</keyword>
<protein>
    <recommendedName>
        <fullName evidence="1">N-acetyltransferase domain-containing protein</fullName>
    </recommendedName>
</protein>
<dbReference type="OrthoDB" id="41532at2759"/>
<dbReference type="AlphaFoldDB" id="A0A8T9CI55"/>
<proteinExistence type="predicted"/>
<dbReference type="CDD" id="cd04301">
    <property type="entry name" value="NAT_SF"/>
    <property type="match status" value="1"/>
</dbReference>
<dbReference type="EMBL" id="QGMK01000027">
    <property type="protein sequence ID" value="TVY85131.1"/>
    <property type="molecule type" value="Genomic_DNA"/>
</dbReference>
<dbReference type="Gene3D" id="3.40.630.30">
    <property type="match status" value="1"/>
</dbReference>
<dbReference type="SUPFAM" id="SSF55729">
    <property type="entry name" value="Acyl-CoA N-acyltransferases (Nat)"/>
    <property type="match status" value="1"/>
</dbReference>
<organism evidence="2 3">
    <name type="scientific">Lachnellula suecica</name>
    <dbReference type="NCBI Taxonomy" id="602035"/>
    <lineage>
        <taxon>Eukaryota</taxon>
        <taxon>Fungi</taxon>
        <taxon>Dikarya</taxon>
        <taxon>Ascomycota</taxon>
        <taxon>Pezizomycotina</taxon>
        <taxon>Leotiomycetes</taxon>
        <taxon>Helotiales</taxon>
        <taxon>Lachnaceae</taxon>
        <taxon>Lachnellula</taxon>
    </lineage>
</organism>
<dbReference type="Pfam" id="PF00583">
    <property type="entry name" value="Acetyltransf_1"/>
    <property type="match status" value="1"/>
</dbReference>
<sequence length="202" mass="22391">MAYQIIQVSRDDETIRKYVERYKAFRLLALKVAPLSFGSTFKTESAFTDEMWYNRLANPQAVTFLALHGDVVTGSLTAVGPLPFTPEELLFSGNPWTSLDGHVPEELTYSHWRVNGMFVSPEARGQGIAKALMTRVLTFTKEEASRTGKEFAGSIIVDSDNLAAKTLYEKAGYVTIRGEELGDDAGRTALLMKYLPGQAKDN</sequence>